<organism evidence="2 3">
    <name type="scientific">Sphaerochaeta globosa (strain ATCC BAA-1886 / DSM 22777 / Buddy)</name>
    <name type="common">Spirochaeta sp. (strain Buddy)</name>
    <dbReference type="NCBI Taxonomy" id="158189"/>
    <lineage>
        <taxon>Bacteria</taxon>
        <taxon>Pseudomonadati</taxon>
        <taxon>Spirochaetota</taxon>
        <taxon>Spirochaetia</taxon>
        <taxon>Spirochaetales</taxon>
        <taxon>Sphaerochaetaceae</taxon>
        <taxon>Sphaerochaeta</taxon>
    </lineage>
</organism>
<evidence type="ECO:0008006" key="4">
    <source>
        <dbReference type="Google" id="ProtNLM"/>
    </source>
</evidence>
<feature type="signal peptide" evidence="1">
    <location>
        <begin position="1"/>
        <end position="20"/>
    </location>
</feature>
<dbReference type="OrthoDB" id="370942at2"/>
<feature type="chain" id="PRO_5003259651" description="Outer membrane protein beta-barrel domain-containing protein" evidence="1">
    <location>
        <begin position="21"/>
        <end position="158"/>
    </location>
</feature>
<dbReference type="HOGENOM" id="CLU_1668272_0_0_12"/>
<keyword evidence="1" id="KW-0732">Signal</keyword>
<gene>
    <name evidence="2" type="ordered locus">SpiBuddy_2116</name>
</gene>
<protein>
    <recommendedName>
        <fullName evidence="4">Outer membrane protein beta-barrel domain-containing protein</fullName>
    </recommendedName>
</protein>
<reference evidence="3" key="1">
    <citation type="submission" date="2011-02" db="EMBL/GenBank/DDBJ databases">
        <title>Complete sequence of Spirochaeta sp. Buddy.</title>
        <authorList>
            <person name="Lucas S."/>
            <person name="Copeland A."/>
            <person name="Lapidus A."/>
            <person name="Cheng J.-F."/>
            <person name="Goodwin L."/>
            <person name="Pitluck S."/>
            <person name="Zeytun A."/>
            <person name="Detter J.C."/>
            <person name="Han C."/>
            <person name="Tapia R."/>
            <person name="Land M."/>
            <person name="Hauser L."/>
            <person name="Kyrpides N."/>
            <person name="Ivanova N."/>
            <person name="Mikhailova N."/>
            <person name="Pagani I."/>
            <person name="Ritalahti K.M."/>
            <person name="Loeffler F.E."/>
            <person name="Woyke T."/>
        </authorList>
    </citation>
    <scope>NUCLEOTIDE SEQUENCE [LARGE SCALE GENOMIC DNA]</scope>
    <source>
        <strain evidence="3">ATCC BAA-1886 / DSM 22777 / Buddy</strain>
    </source>
</reference>
<evidence type="ECO:0000313" key="3">
    <source>
        <dbReference type="Proteomes" id="UP000008466"/>
    </source>
</evidence>
<dbReference type="KEGG" id="sbu:SpiBuddy_2116"/>
<dbReference type="RefSeq" id="WP_013607786.1">
    <property type="nucleotide sequence ID" value="NC_015152.1"/>
</dbReference>
<dbReference type="Proteomes" id="UP000008466">
    <property type="component" value="Chromosome"/>
</dbReference>
<keyword evidence="3" id="KW-1185">Reference proteome</keyword>
<sequence>MKKVLLALILVALVLVPVTAATERASKTDLAVGLNLGTNSGVGVQYRMNDFDLIGNLGFDLFNGYLSVDAAANYKVAEFNIEKAQFDVTVGGGAYLGIPIESGAKLGLAAIVPVGIVYSMNNNDFPLDFYLRIAPGISILPDVGFHVGGYLGALWRFN</sequence>
<name>F0RSZ0_SPHGB</name>
<accession>F0RSZ0</accession>
<dbReference type="STRING" id="158189.SpiBuddy_2116"/>
<proteinExistence type="predicted"/>
<evidence type="ECO:0000256" key="1">
    <source>
        <dbReference type="SAM" id="SignalP"/>
    </source>
</evidence>
<dbReference type="AlphaFoldDB" id="F0RSZ0"/>
<dbReference type="EMBL" id="CP002541">
    <property type="protein sequence ID" value="ADY13937.1"/>
    <property type="molecule type" value="Genomic_DNA"/>
</dbReference>
<evidence type="ECO:0000313" key="2">
    <source>
        <dbReference type="EMBL" id="ADY13937.1"/>
    </source>
</evidence>